<dbReference type="InterPro" id="IPR051353">
    <property type="entry name" value="Tobamovirus_resist_UPF0261"/>
</dbReference>
<gene>
    <name evidence="3" type="ORF">FHY56_15940</name>
</gene>
<evidence type="ECO:0000313" key="3">
    <source>
        <dbReference type="EMBL" id="TPF74168.1"/>
    </source>
</evidence>
<evidence type="ECO:0000313" key="4">
    <source>
        <dbReference type="Proteomes" id="UP000315388"/>
    </source>
</evidence>
<dbReference type="NCBIfam" id="NF002673">
    <property type="entry name" value="PRK02399.1-1"/>
    <property type="match status" value="1"/>
</dbReference>
<name>A0A502BLA1_9HYPH</name>
<dbReference type="PANTHER" id="PTHR31862">
    <property type="entry name" value="UPF0261 DOMAIN PROTEIN (AFU_ORTHOLOGUE AFUA_1G10120)"/>
    <property type="match status" value="1"/>
</dbReference>
<sequence>MQTAYIIGTMDTKSGELFYARDLIQAAGIPVRIVDVSTQKTVSGADITAREIAQFHPDGVDAVLDLNDRGLAVNAMAEALTRWITSVSDLGAVLGLGGSGNTALVTTAMRSLPVGIPKVMISTVASGNVAPYVGPTDITMMYSVTDIAGLNNISRRVIANGAHAVAGMMKFDGFAKLEELPGVGMSMFGVTTTCVDQLRRLLEGKVEPFIFHATGTGGQSMEKLLDSGLLTGLLDVTATEVPDYLFGGVFPCNEDRYGATARTRRPWVGSVGAVDMVNFGARETVPSRFEGRNLYVHNSQVTLMRTTAAENAEIGHWIANRLNLCDGPVRLLLPLKGVSAIDVPGMPFHDPEADAALFQAIGTSFKPTTQRRLIEIEHDINAPAFAEALAANYLEIAE</sequence>
<accession>A0A502BLA1</accession>
<feature type="domain" description="UPF0261" evidence="1">
    <location>
        <begin position="3"/>
        <end position="171"/>
    </location>
</feature>
<dbReference type="RefSeq" id="WP_140906137.1">
    <property type="nucleotide sequence ID" value="NZ_JBHTMD010000009.1"/>
</dbReference>
<proteinExistence type="predicted"/>
<dbReference type="OrthoDB" id="9776369at2"/>
<dbReference type="CDD" id="cd15488">
    <property type="entry name" value="Tm-1-like"/>
    <property type="match status" value="1"/>
</dbReference>
<dbReference type="InterPro" id="IPR008322">
    <property type="entry name" value="UPF0261"/>
</dbReference>
<dbReference type="AlphaFoldDB" id="A0A502BLA1"/>
<comment type="caution">
    <text evidence="3">The sequence shown here is derived from an EMBL/GenBank/DDBJ whole genome shotgun (WGS) entry which is preliminary data.</text>
</comment>
<dbReference type="PIRSF" id="PIRSF033271">
    <property type="entry name" value="UCP033271"/>
    <property type="match status" value="1"/>
</dbReference>
<dbReference type="Pfam" id="PF06792">
    <property type="entry name" value="UPF0261"/>
    <property type="match status" value="1"/>
</dbReference>
<evidence type="ECO:0000259" key="1">
    <source>
        <dbReference type="Pfam" id="PF06792"/>
    </source>
</evidence>
<dbReference type="PANTHER" id="PTHR31862:SF1">
    <property type="entry name" value="UPF0261 DOMAIN PROTEIN (AFU_ORTHOLOGUE AFUA_1G10120)"/>
    <property type="match status" value="1"/>
</dbReference>
<organism evidence="3 4">
    <name type="scientific">Brucella gallinifaecis</name>
    <dbReference type="NCBI Taxonomy" id="215590"/>
    <lineage>
        <taxon>Bacteria</taxon>
        <taxon>Pseudomonadati</taxon>
        <taxon>Pseudomonadota</taxon>
        <taxon>Alphaproteobacteria</taxon>
        <taxon>Hyphomicrobiales</taxon>
        <taxon>Brucellaceae</taxon>
        <taxon>Brucella/Ochrobactrum group</taxon>
        <taxon>Brucella</taxon>
    </lineage>
</organism>
<dbReference type="InterPro" id="IPR044122">
    <property type="entry name" value="UPF0261_N"/>
</dbReference>
<dbReference type="Pfam" id="PF23189">
    <property type="entry name" value="UPF0261_C"/>
    <property type="match status" value="1"/>
</dbReference>
<evidence type="ECO:0000259" key="2">
    <source>
        <dbReference type="Pfam" id="PF23189"/>
    </source>
</evidence>
<dbReference type="InterPro" id="IPR056778">
    <property type="entry name" value="UPF0261_C"/>
</dbReference>
<dbReference type="Proteomes" id="UP000315388">
    <property type="component" value="Unassembled WGS sequence"/>
</dbReference>
<dbReference type="EMBL" id="VEWJ01000015">
    <property type="protein sequence ID" value="TPF74168.1"/>
    <property type="molecule type" value="Genomic_DNA"/>
</dbReference>
<keyword evidence="4" id="KW-1185">Reference proteome</keyword>
<feature type="domain" description="UPF0261" evidence="2">
    <location>
        <begin position="182"/>
        <end position="396"/>
    </location>
</feature>
<dbReference type="Gene3D" id="3.40.50.12030">
    <property type="entry name" value="Uncharacterised protein family UPF0261, NC domain"/>
    <property type="match status" value="1"/>
</dbReference>
<dbReference type="Gene3D" id="3.40.50.12020">
    <property type="entry name" value="Uncharacterised protein family UPF0261, NN domain"/>
    <property type="match status" value="1"/>
</dbReference>
<protein>
    <submittedName>
        <fullName evidence="3">UPF0261 family protein</fullName>
    </submittedName>
</protein>
<dbReference type="NCBIfam" id="NF002674">
    <property type="entry name" value="PRK02399.1-2"/>
    <property type="match status" value="1"/>
</dbReference>
<reference evidence="3 4" key="1">
    <citation type="journal article" date="2003" name="Int. J. Syst. Evol. Microbiol.">
        <title>Towards a standardized format for the description of a novel species (of an established genus): Ochrobactrum gallinifaecis sp. nov.</title>
        <authorList>
            <person name="Kampfer P."/>
            <person name="Buczolits S."/>
            <person name="Albrecht A."/>
            <person name="Busse H.J."/>
            <person name="Stackebrandt E."/>
        </authorList>
    </citation>
    <scope>NUCLEOTIDE SEQUENCE [LARGE SCALE GENOMIC DNA]</scope>
    <source>
        <strain evidence="3 4">ISO 196</strain>
    </source>
</reference>